<dbReference type="InterPro" id="IPR004517">
    <property type="entry name" value="HisZ"/>
</dbReference>
<evidence type="ECO:0000313" key="10">
    <source>
        <dbReference type="Proteomes" id="UP000679213"/>
    </source>
</evidence>
<keyword evidence="10" id="KW-1185">Reference proteome</keyword>
<dbReference type="SUPFAM" id="SSF52954">
    <property type="entry name" value="Class II aaRS ABD-related"/>
    <property type="match status" value="1"/>
</dbReference>
<comment type="subcellular location">
    <subcellularLocation>
        <location evidence="1 6">Cytoplasm</location>
    </subcellularLocation>
</comment>
<feature type="domain" description="Aminoacyl-transfer RNA synthetases class-II family profile" evidence="8">
    <location>
        <begin position="6"/>
        <end position="330"/>
    </location>
</feature>
<dbReference type="InterPro" id="IPR004154">
    <property type="entry name" value="Anticodon-bd"/>
</dbReference>
<dbReference type="GO" id="GO:0005737">
    <property type="term" value="C:cytoplasm"/>
    <property type="evidence" value="ECO:0007669"/>
    <property type="project" value="UniProtKB-SubCell"/>
</dbReference>
<proteinExistence type="inferred from homology"/>
<evidence type="ECO:0000256" key="5">
    <source>
        <dbReference type="ARBA" id="ARBA00047639"/>
    </source>
</evidence>
<dbReference type="InterPro" id="IPR015807">
    <property type="entry name" value="His-tRNA-ligase"/>
</dbReference>
<dbReference type="InterPro" id="IPR036621">
    <property type="entry name" value="Anticodon-bd_dom_sf"/>
</dbReference>
<dbReference type="HAMAP" id="MF_00125">
    <property type="entry name" value="HisZ"/>
    <property type="match status" value="1"/>
</dbReference>
<dbReference type="RefSeq" id="WP_214399326.1">
    <property type="nucleotide sequence ID" value="NZ_LR792632.1"/>
</dbReference>
<dbReference type="Pfam" id="PF03129">
    <property type="entry name" value="HGTP_anticodon"/>
    <property type="match status" value="1"/>
</dbReference>
<keyword evidence="6" id="KW-0030">Aminoacyl-tRNA synthetase</keyword>
<feature type="binding site" evidence="7">
    <location>
        <position position="125"/>
    </location>
    <ligand>
        <name>L-histidine</name>
        <dbReference type="ChEBI" id="CHEBI:57595"/>
    </ligand>
</feature>
<evidence type="ECO:0000256" key="3">
    <source>
        <dbReference type="ARBA" id="ARBA00022490"/>
    </source>
</evidence>
<gene>
    <name evidence="6 9" type="primary">hisS</name>
    <name evidence="9" type="ORF">MLAUSG7_0949</name>
</gene>
<dbReference type="NCBIfam" id="TIGR00442">
    <property type="entry name" value="hisS"/>
    <property type="match status" value="1"/>
</dbReference>
<evidence type="ECO:0000256" key="1">
    <source>
        <dbReference type="ARBA" id="ARBA00004496"/>
    </source>
</evidence>
<feature type="binding site" evidence="7">
    <location>
        <begin position="77"/>
        <end position="79"/>
    </location>
    <ligand>
        <name>L-histidine</name>
        <dbReference type="ChEBI" id="CHEBI:57595"/>
    </ligand>
</feature>
<comment type="similarity">
    <text evidence="2 6">Belongs to the class-II aminoacyl-tRNA synthetase family.</text>
</comment>
<keyword evidence="6 9" id="KW-0436">Ligase</keyword>
<dbReference type="Gene3D" id="3.40.50.800">
    <property type="entry name" value="Anticodon-binding domain"/>
    <property type="match status" value="1"/>
</dbReference>
<dbReference type="KEGG" id="mesg:MLAUSG7_0949"/>
<dbReference type="PANTHER" id="PTHR43707">
    <property type="entry name" value="HISTIDYL-TRNA SYNTHETASE"/>
    <property type="match status" value="1"/>
</dbReference>
<dbReference type="GO" id="GO:0004821">
    <property type="term" value="F:histidine-tRNA ligase activity"/>
    <property type="evidence" value="ECO:0007669"/>
    <property type="project" value="UniProtKB-UniRule"/>
</dbReference>
<evidence type="ECO:0000256" key="7">
    <source>
        <dbReference type="PIRSR" id="PIRSR001549-1"/>
    </source>
</evidence>
<accession>A0A8D6Q011</accession>
<dbReference type="GO" id="GO:0006427">
    <property type="term" value="P:histidyl-tRNA aminoacylation"/>
    <property type="evidence" value="ECO:0007669"/>
    <property type="project" value="UniProtKB-UniRule"/>
</dbReference>
<dbReference type="GeneID" id="65883749"/>
<feature type="binding site" evidence="7">
    <location>
        <position position="107"/>
    </location>
    <ligand>
        <name>L-histidine</name>
        <dbReference type="ChEBI" id="CHEBI:57595"/>
    </ligand>
</feature>
<comment type="catalytic activity">
    <reaction evidence="5 6">
        <text>tRNA(His) + L-histidine + ATP = L-histidyl-tRNA(His) + AMP + diphosphate + H(+)</text>
        <dbReference type="Rhea" id="RHEA:17313"/>
        <dbReference type="Rhea" id="RHEA-COMP:9665"/>
        <dbReference type="Rhea" id="RHEA-COMP:9689"/>
        <dbReference type="ChEBI" id="CHEBI:15378"/>
        <dbReference type="ChEBI" id="CHEBI:30616"/>
        <dbReference type="ChEBI" id="CHEBI:33019"/>
        <dbReference type="ChEBI" id="CHEBI:57595"/>
        <dbReference type="ChEBI" id="CHEBI:78442"/>
        <dbReference type="ChEBI" id="CHEBI:78527"/>
        <dbReference type="ChEBI" id="CHEBI:456215"/>
        <dbReference type="EC" id="6.1.1.21"/>
    </reaction>
</comment>
<dbReference type="HAMAP" id="MF_00127">
    <property type="entry name" value="His_tRNA_synth"/>
    <property type="match status" value="1"/>
</dbReference>
<dbReference type="GO" id="GO:0000105">
    <property type="term" value="P:L-histidine biosynthetic process"/>
    <property type="evidence" value="ECO:0007669"/>
    <property type="project" value="InterPro"/>
</dbReference>
<protein>
    <recommendedName>
        <fullName evidence="6">Histidine--tRNA ligase</fullName>
        <ecNumber evidence="6">6.1.1.21</ecNumber>
    </recommendedName>
    <alternativeName>
        <fullName evidence="6">Histidyl-tRNA synthetase</fullName>
        <shortName evidence="6">HisRS</shortName>
    </alternativeName>
</protein>
<dbReference type="SUPFAM" id="SSF55681">
    <property type="entry name" value="Class II aaRS and biotin synthetases"/>
    <property type="match status" value="1"/>
</dbReference>
<dbReference type="Proteomes" id="UP000679213">
    <property type="component" value="Chromosome I"/>
</dbReference>
<dbReference type="PROSITE" id="PS50862">
    <property type="entry name" value="AA_TRNA_LIGASE_II"/>
    <property type="match status" value="1"/>
</dbReference>
<dbReference type="Pfam" id="PF13393">
    <property type="entry name" value="tRNA-synt_His"/>
    <property type="match status" value="1"/>
</dbReference>
<feature type="binding site" evidence="7">
    <location>
        <position position="121"/>
    </location>
    <ligand>
        <name>L-histidine</name>
        <dbReference type="ChEBI" id="CHEBI:57595"/>
    </ligand>
</feature>
<dbReference type="InterPro" id="IPR004516">
    <property type="entry name" value="HisRS/HisZ"/>
</dbReference>
<keyword evidence="3 6" id="KW-0963">Cytoplasm</keyword>
<keyword evidence="6" id="KW-0648">Protein biosynthesis</keyword>
<keyword evidence="6" id="KW-0067">ATP-binding</keyword>
<dbReference type="GO" id="GO:0005524">
    <property type="term" value="F:ATP binding"/>
    <property type="evidence" value="ECO:0007669"/>
    <property type="project" value="UniProtKB-UniRule"/>
</dbReference>
<reference evidence="9 10" key="1">
    <citation type="submission" date="2020-04" db="EMBL/GenBank/DDBJ databases">
        <authorList>
            <consortium name="Genoscope - CEA"/>
            <person name="William W."/>
        </authorList>
    </citation>
    <scope>NUCLEOTIDE SEQUENCE [LARGE SCALE GENOMIC DNA]</scope>
    <source>
        <strain evidence="9 10">SG7</strain>
    </source>
</reference>
<dbReference type="NCBIfam" id="TIGR00443">
    <property type="entry name" value="hisZ_biosyn_reg"/>
    <property type="match status" value="1"/>
</dbReference>
<dbReference type="PIRSF" id="PIRSF001549">
    <property type="entry name" value="His-tRNA_synth"/>
    <property type="match status" value="1"/>
</dbReference>
<dbReference type="EMBL" id="LR792632">
    <property type="protein sequence ID" value="CAB3288888.1"/>
    <property type="molecule type" value="Genomic_DNA"/>
</dbReference>
<keyword evidence="4 6" id="KW-0547">Nucleotide-binding</keyword>
<dbReference type="AlphaFoldDB" id="A0A8D6Q011"/>
<dbReference type="CDD" id="cd00773">
    <property type="entry name" value="HisRS-like_core"/>
    <property type="match status" value="1"/>
</dbReference>
<sequence length="417" mass="48706">MFQKPRGTRDFTPEEMKKRRYIENKLREVFEKYGYLEILTPTFESFELIAKKTGEEIRKQLYVFKDHGGREMALRPEMTSPVVRFYINELKILQKPLRLYYFANCFRYERPQAGRFREFWQMGCELIGCKEPLADAEVLNLAMDGLINIGLDFDVHIGHLGVLKGVLEKFNISEEEEIKIRRLIDKEDYENLENYLTQILDEEKKDLIFEILKFKGGKEILEELKEILKDFPKSIEAINNLEEILEFVIYDKYTINFGIARGLDYYTGMVFEIYGKKGAKQICGGGRYDNLIETFGGEPTPAVGFAYGFDRIMMNIDDLNIEEERILIIPIKKDKELIKKSLIIADKLRKSGKIVEFEIMGRKLKKALNYANVRGFKKVIIVGEKELNENKVTLKDMVTGEQKLVDIDELTNLIKTK</sequence>
<organism evidence="9 10">
    <name type="scientific">Methanocaldococcus lauensis</name>
    <dbReference type="NCBI Taxonomy" id="2546128"/>
    <lineage>
        <taxon>Archaea</taxon>
        <taxon>Methanobacteriati</taxon>
        <taxon>Methanobacteriota</taxon>
        <taxon>Methanomada group</taxon>
        <taxon>Methanococci</taxon>
        <taxon>Methanococcales</taxon>
        <taxon>Methanocaldococcaceae</taxon>
        <taxon>Methanocaldococcus</taxon>
    </lineage>
</organism>
<dbReference type="InterPro" id="IPR041715">
    <property type="entry name" value="HisRS-like_core"/>
</dbReference>
<evidence type="ECO:0000256" key="4">
    <source>
        <dbReference type="ARBA" id="ARBA00022741"/>
    </source>
</evidence>
<feature type="binding site" evidence="7">
    <location>
        <position position="261"/>
    </location>
    <ligand>
        <name>L-histidine</name>
        <dbReference type="ChEBI" id="CHEBI:57595"/>
    </ligand>
</feature>
<evidence type="ECO:0000259" key="8">
    <source>
        <dbReference type="PROSITE" id="PS50862"/>
    </source>
</evidence>
<dbReference type="PANTHER" id="PTHR43707:SF1">
    <property type="entry name" value="HISTIDINE--TRNA LIGASE, MITOCHONDRIAL-RELATED"/>
    <property type="match status" value="1"/>
</dbReference>
<dbReference type="InterPro" id="IPR045864">
    <property type="entry name" value="aa-tRNA-synth_II/BPL/LPL"/>
</dbReference>
<evidence type="ECO:0000256" key="6">
    <source>
        <dbReference type="HAMAP-Rule" id="MF_00127"/>
    </source>
</evidence>
<evidence type="ECO:0000256" key="2">
    <source>
        <dbReference type="ARBA" id="ARBA00008226"/>
    </source>
</evidence>
<feature type="binding site" evidence="7">
    <location>
        <begin position="265"/>
        <end position="266"/>
    </location>
    <ligand>
        <name>L-histidine</name>
        <dbReference type="ChEBI" id="CHEBI:57595"/>
    </ligand>
</feature>
<dbReference type="EC" id="6.1.1.21" evidence="6"/>
<name>A0A8D6Q011_9EURY</name>
<dbReference type="Gene3D" id="3.30.930.10">
    <property type="entry name" value="Bira Bifunctional Protein, Domain 2"/>
    <property type="match status" value="1"/>
</dbReference>
<evidence type="ECO:0000313" key="9">
    <source>
        <dbReference type="EMBL" id="CAB3288888.1"/>
    </source>
</evidence>
<dbReference type="InterPro" id="IPR006195">
    <property type="entry name" value="aa-tRNA-synth_II"/>
</dbReference>